<feature type="domain" description="Hikeshi-like N-terminal" evidence="2">
    <location>
        <begin position="8"/>
        <end position="141"/>
    </location>
</feature>
<dbReference type="GO" id="GO:0005634">
    <property type="term" value="C:nucleus"/>
    <property type="evidence" value="ECO:0007669"/>
    <property type="project" value="TreeGrafter"/>
</dbReference>
<organism evidence="4 5">
    <name type="scientific">Anopheles albimanus</name>
    <name type="common">New world malaria mosquito</name>
    <dbReference type="NCBI Taxonomy" id="7167"/>
    <lineage>
        <taxon>Eukaryota</taxon>
        <taxon>Metazoa</taxon>
        <taxon>Ecdysozoa</taxon>
        <taxon>Arthropoda</taxon>
        <taxon>Hexapoda</taxon>
        <taxon>Insecta</taxon>
        <taxon>Pterygota</taxon>
        <taxon>Neoptera</taxon>
        <taxon>Endopterygota</taxon>
        <taxon>Diptera</taxon>
        <taxon>Nematocera</taxon>
        <taxon>Culicoidea</taxon>
        <taxon>Culicidae</taxon>
        <taxon>Anophelinae</taxon>
        <taxon>Anopheles</taxon>
    </lineage>
</organism>
<accession>A0A182F702</accession>
<sequence length="204" mass="22693">MLNALGVIVSGRLVQTDFQQISDTHFLITIPDADNVNHVVVFLTGTAPFPEGMAGGVYFSWPDPNAPPSWQLLGYISNSKPSAIFKISQLKKLDEIVGQGGNGMMNNNVFGTNLPISHIAQIGVSIEPEASLVQQTPATTTSSTYYQFGQKILENFFNFVSSFSVTQSQMTPNFNETYVPLSTLQTWYTNFERRLQQNPNFWKN</sequence>
<dbReference type="Pfam" id="PF05603">
    <property type="entry name" value="Hikeshi-like_N"/>
    <property type="match status" value="1"/>
</dbReference>
<dbReference type="KEGG" id="aali:118458694"/>
<evidence type="ECO:0000256" key="1">
    <source>
        <dbReference type="ARBA" id="ARBA00006623"/>
    </source>
</evidence>
<dbReference type="VEuPathDB" id="VectorBase:AALB20_037372"/>
<reference evidence="4" key="2">
    <citation type="submission" date="2022-08" db="UniProtKB">
        <authorList>
            <consortium name="EnsemblMetazoa"/>
        </authorList>
    </citation>
    <scope>IDENTIFICATION</scope>
    <source>
        <strain evidence="4">STECLA/ALBI9_A</strain>
    </source>
</reference>
<dbReference type="AlphaFoldDB" id="A0A182F702"/>
<dbReference type="VEuPathDB" id="VectorBase:AALB002258"/>
<dbReference type="STRING" id="7167.A0A182F702"/>
<reference evidence="4 5" key="1">
    <citation type="journal article" date="2017" name="G3 (Bethesda)">
        <title>The Physical Genome Mapping of Anopheles albimanus Corrected Scaffold Misassemblies and Identified Interarm Rearrangements in Genus Anopheles.</title>
        <authorList>
            <person name="Artemov G.N."/>
            <person name="Peery A.N."/>
            <person name="Jiang X."/>
            <person name="Tu Z."/>
            <person name="Stegniy V.N."/>
            <person name="Sharakhova M.V."/>
            <person name="Sharakhov I.V."/>
        </authorList>
    </citation>
    <scope>NUCLEOTIDE SEQUENCE [LARGE SCALE GENOMIC DNA]</scope>
    <source>
        <strain evidence="4 5">ALBI9_A</strain>
    </source>
</reference>
<dbReference type="EnsemblMetazoa" id="AALB002258-RA">
    <property type="protein sequence ID" value="AALB002258-PA"/>
    <property type="gene ID" value="AALB002258"/>
</dbReference>
<dbReference type="OrthoDB" id="10248398at2759"/>
<dbReference type="InterPro" id="IPR048364">
    <property type="entry name" value="Hikeshi-like_C"/>
</dbReference>
<evidence type="ECO:0000259" key="3">
    <source>
        <dbReference type="Pfam" id="PF21057"/>
    </source>
</evidence>
<dbReference type="PANTHER" id="PTHR12925:SF0">
    <property type="entry name" value="PROTEIN HIKESHI"/>
    <property type="match status" value="1"/>
</dbReference>
<dbReference type="GeneID" id="118458694"/>
<dbReference type="InterPro" id="IPR031318">
    <property type="entry name" value="OPI10"/>
</dbReference>
<dbReference type="GO" id="GO:0030544">
    <property type="term" value="F:Hsp70 protein binding"/>
    <property type="evidence" value="ECO:0007669"/>
    <property type="project" value="TreeGrafter"/>
</dbReference>
<keyword evidence="5" id="KW-1185">Reference proteome</keyword>
<dbReference type="Proteomes" id="UP000069272">
    <property type="component" value="Chromosome 2R"/>
</dbReference>
<evidence type="ECO:0000259" key="2">
    <source>
        <dbReference type="Pfam" id="PF05603"/>
    </source>
</evidence>
<dbReference type="Pfam" id="PF21057">
    <property type="entry name" value="Hikeshi-like_C"/>
    <property type="match status" value="1"/>
</dbReference>
<name>A0A182F702_ANOAL</name>
<dbReference type="RefSeq" id="XP_035777327.1">
    <property type="nucleotide sequence ID" value="XM_035921434.1"/>
</dbReference>
<feature type="domain" description="Hikeshi-like C-terminal" evidence="3">
    <location>
        <begin position="146"/>
        <end position="204"/>
    </location>
</feature>
<dbReference type="PANTHER" id="PTHR12925">
    <property type="entry name" value="HIKESHI FAMILY MEMBER"/>
    <property type="match status" value="1"/>
</dbReference>
<dbReference type="InterPro" id="IPR008493">
    <property type="entry name" value="Hikeshi-like_N"/>
</dbReference>
<evidence type="ECO:0000313" key="5">
    <source>
        <dbReference type="Proteomes" id="UP000069272"/>
    </source>
</evidence>
<dbReference type="GO" id="GO:0006606">
    <property type="term" value="P:protein import into nucleus"/>
    <property type="evidence" value="ECO:0007669"/>
    <property type="project" value="TreeGrafter"/>
</dbReference>
<dbReference type="GO" id="GO:0061608">
    <property type="term" value="F:nuclear import signal receptor activity"/>
    <property type="evidence" value="ECO:0007669"/>
    <property type="project" value="TreeGrafter"/>
</dbReference>
<proteinExistence type="inferred from homology"/>
<protein>
    <submittedName>
        <fullName evidence="4">Uncharacterized protein</fullName>
    </submittedName>
</protein>
<comment type="similarity">
    <text evidence="1">Belongs to the OPI10 family.</text>
</comment>
<evidence type="ECO:0000313" key="4">
    <source>
        <dbReference type="EnsemblMetazoa" id="AALB002258-PA"/>
    </source>
</evidence>
<dbReference type="GO" id="GO:0005829">
    <property type="term" value="C:cytosol"/>
    <property type="evidence" value="ECO:0007669"/>
    <property type="project" value="TreeGrafter"/>
</dbReference>